<feature type="binding site" evidence="10">
    <location>
        <position position="152"/>
    </location>
    <ligand>
        <name>[4Fe-4S] cluster</name>
        <dbReference type="ChEBI" id="CHEBI:49883"/>
        <label>3</label>
    </ligand>
</feature>
<keyword evidence="11" id="KW-1133">Transmembrane helix</keyword>
<feature type="binding site" evidence="10">
    <location>
        <position position="58"/>
    </location>
    <ligand>
        <name>[4Fe-4S] cluster</name>
        <dbReference type="ChEBI" id="CHEBI:49883"/>
        <label>1</label>
    </ligand>
</feature>
<dbReference type="Gene3D" id="3.30.70.20">
    <property type="match status" value="2"/>
</dbReference>
<feature type="binding site" evidence="10">
    <location>
        <position position="181"/>
    </location>
    <ligand>
        <name>[4Fe-4S] cluster</name>
        <dbReference type="ChEBI" id="CHEBI:49883"/>
        <label>2</label>
    </ligand>
</feature>
<dbReference type="InterPro" id="IPR017896">
    <property type="entry name" value="4Fe4S_Fe-S-bd"/>
</dbReference>
<organism evidence="14 15">
    <name type="scientific">Candidatus Avimonoglobus intestinipullorum</name>
    <dbReference type="NCBI Taxonomy" id="2840699"/>
    <lineage>
        <taxon>Bacteria</taxon>
        <taxon>Bacillati</taxon>
        <taxon>Bacillota</taxon>
        <taxon>Clostridia</taxon>
        <taxon>Eubacteriales</taxon>
        <taxon>Candidatus Avimonoglobus</taxon>
    </lineage>
</organism>
<dbReference type="NCBIfam" id="TIGR01944">
    <property type="entry name" value="rnfB"/>
    <property type="match status" value="1"/>
</dbReference>
<dbReference type="Pfam" id="PF04060">
    <property type="entry name" value="FeS"/>
    <property type="match status" value="1"/>
</dbReference>
<comment type="cofactor">
    <cofactor evidence="10">
        <name>[4Fe-4S] cluster</name>
        <dbReference type="ChEBI" id="CHEBI:49883"/>
    </cofactor>
    <text evidence="10">Binds 3 [4Fe-4S] clusters.</text>
</comment>
<dbReference type="EC" id="7.-.-.-" evidence="10"/>
<dbReference type="GO" id="GO:0005886">
    <property type="term" value="C:plasma membrane"/>
    <property type="evidence" value="ECO:0007669"/>
    <property type="project" value="UniProtKB-SubCell"/>
</dbReference>
<keyword evidence="6 10" id="KW-0249">Electron transport</keyword>
<feature type="binding site" evidence="10">
    <location>
        <position position="148"/>
    </location>
    <ligand>
        <name>[4Fe-4S] cluster</name>
        <dbReference type="ChEBI" id="CHEBI:49883"/>
        <label>2</label>
    </ligand>
</feature>
<accession>A0A9D1LUA6</accession>
<dbReference type="InterPro" id="IPR010207">
    <property type="entry name" value="Elect_transpt_cplx_RnfB/RsxB"/>
</dbReference>
<evidence type="ECO:0000256" key="5">
    <source>
        <dbReference type="ARBA" id="ARBA00022967"/>
    </source>
</evidence>
<feature type="binding site" evidence="10">
    <location>
        <position position="177"/>
    </location>
    <ligand>
        <name>[4Fe-4S] cluster</name>
        <dbReference type="ChEBI" id="CHEBI:49883"/>
        <label>3</label>
    </ligand>
</feature>
<dbReference type="Pfam" id="PF12838">
    <property type="entry name" value="Fer4_7"/>
    <property type="match status" value="1"/>
</dbReference>
<dbReference type="GO" id="GO:0046872">
    <property type="term" value="F:metal ion binding"/>
    <property type="evidence" value="ECO:0007669"/>
    <property type="project" value="UniProtKB-KW"/>
</dbReference>
<keyword evidence="2 10" id="KW-0004">4Fe-4S</keyword>
<keyword evidence="5 10" id="KW-1278">Translocase</keyword>
<evidence type="ECO:0000256" key="2">
    <source>
        <dbReference type="ARBA" id="ARBA00022485"/>
    </source>
</evidence>
<evidence type="ECO:0000259" key="13">
    <source>
        <dbReference type="PROSITE" id="PS51656"/>
    </source>
</evidence>
<evidence type="ECO:0000259" key="12">
    <source>
        <dbReference type="PROSITE" id="PS51379"/>
    </source>
</evidence>
<evidence type="ECO:0000256" key="10">
    <source>
        <dbReference type="HAMAP-Rule" id="MF_00463"/>
    </source>
</evidence>
<keyword evidence="3 10" id="KW-0479">Metal-binding</keyword>
<dbReference type="InterPro" id="IPR011005">
    <property type="entry name" value="Dihydropteroate_synth-like_sf"/>
</dbReference>
<keyword evidence="8 10" id="KW-0411">Iron-sulfur</keyword>
<keyword evidence="7 10" id="KW-0408">Iron</keyword>
<dbReference type="PANTHER" id="PTHR43560:SF1">
    <property type="entry name" value="ION-TRANSLOCATING OXIDOREDUCTASE COMPLEX SUBUNIT B"/>
    <property type="match status" value="1"/>
</dbReference>
<keyword evidence="4 10" id="KW-0677">Repeat</keyword>
<feature type="binding site" evidence="10">
    <location>
        <position position="75"/>
    </location>
    <ligand>
        <name>[4Fe-4S] cluster</name>
        <dbReference type="ChEBI" id="CHEBI:49883"/>
        <label>1</label>
    </ligand>
</feature>
<dbReference type="InterPro" id="IPR007202">
    <property type="entry name" value="4Fe-4S_dom"/>
</dbReference>
<name>A0A9D1LUA6_9FIRM</name>
<comment type="subunit">
    <text evidence="10">The complex is composed of six subunits: RnfA, RnfB, RnfC, RnfD, RnfE and RnfG.</text>
</comment>
<evidence type="ECO:0000256" key="8">
    <source>
        <dbReference type="ARBA" id="ARBA00023014"/>
    </source>
</evidence>
<evidence type="ECO:0000313" key="14">
    <source>
        <dbReference type="EMBL" id="HIU48032.1"/>
    </source>
</evidence>
<feature type="domain" description="4Fe-4S" evidence="13">
    <location>
        <begin position="33"/>
        <end position="92"/>
    </location>
</feature>
<reference evidence="14" key="1">
    <citation type="submission" date="2020-10" db="EMBL/GenBank/DDBJ databases">
        <authorList>
            <person name="Gilroy R."/>
        </authorList>
    </citation>
    <scope>NUCLEOTIDE SEQUENCE</scope>
    <source>
        <strain evidence="14">ChiSjej4B22-9803</strain>
    </source>
</reference>
<gene>
    <name evidence="10" type="primary">rnfB</name>
    <name evidence="14" type="ORF">IAB04_01560</name>
</gene>
<evidence type="ECO:0000256" key="11">
    <source>
        <dbReference type="SAM" id="Phobius"/>
    </source>
</evidence>
<keyword evidence="9 10" id="KW-0472">Membrane</keyword>
<comment type="caution">
    <text evidence="14">The sequence shown here is derived from an EMBL/GenBank/DDBJ whole genome shotgun (WGS) entry which is preliminary data.</text>
</comment>
<feature type="region of interest" description="Hydrophobic" evidence="10">
    <location>
        <begin position="1"/>
        <end position="27"/>
    </location>
</feature>
<sequence>MSIGIILAVLIVGGTGLLFGCLLAFASIIFRVSKDERLDKITDALPGANCGACGYAGCAAYAEAIISNNAPINACSVGKDAVAQKIGKIMGKKAEKVEAKTARVLCGGVCGAALDKYDYQGIRSCVAAAKLAGGPKTCPNGCLGFGTCQAACQFGAISIVDGVAVIDEEKCTACGQCIKKCPKHIIQFVPKKNQAWVKCMNTEAGVLTNKYCKSGCIGCKICEKNCPTGAIKVTDNFASIDYDRCINCGECAKKCPKHVIAFNGAENYAKAE</sequence>
<protein>
    <recommendedName>
        <fullName evidence="10">Ion-translocating oxidoreductase complex subunit B</fullName>
        <ecNumber evidence="10">7.-.-.-</ecNumber>
    </recommendedName>
    <alternativeName>
        <fullName evidence="10">Rnf electron transport complex subunit B</fullName>
    </alternativeName>
</protein>
<dbReference type="GO" id="GO:0022900">
    <property type="term" value="P:electron transport chain"/>
    <property type="evidence" value="ECO:0007669"/>
    <property type="project" value="UniProtKB-UniRule"/>
</dbReference>
<dbReference type="AlphaFoldDB" id="A0A9D1LUA6"/>
<keyword evidence="1 10" id="KW-0813">Transport</keyword>
<keyword evidence="10" id="KW-1003">Cell membrane</keyword>
<evidence type="ECO:0000256" key="7">
    <source>
        <dbReference type="ARBA" id="ARBA00023004"/>
    </source>
</evidence>
<feature type="domain" description="4Fe-4S ferredoxin-type" evidence="12">
    <location>
        <begin position="236"/>
        <end position="265"/>
    </location>
</feature>
<dbReference type="Gene3D" id="3.20.20.20">
    <property type="entry name" value="Dihydropteroate synthase-like"/>
    <property type="match status" value="1"/>
</dbReference>
<evidence type="ECO:0000256" key="1">
    <source>
        <dbReference type="ARBA" id="ARBA00022448"/>
    </source>
</evidence>
<feature type="domain" description="4Fe-4S ferredoxin-type" evidence="12">
    <location>
        <begin position="162"/>
        <end position="191"/>
    </location>
</feature>
<dbReference type="EMBL" id="DVND01000036">
    <property type="protein sequence ID" value="HIU48032.1"/>
    <property type="molecule type" value="Genomic_DNA"/>
</dbReference>
<feature type="binding site" evidence="10">
    <location>
        <position position="174"/>
    </location>
    <ligand>
        <name>[4Fe-4S] cluster</name>
        <dbReference type="ChEBI" id="CHEBI:49883"/>
        <label>3</label>
    </ligand>
</feature>
<dbReference type="SUPFAM" id="SSF54862">
    <property type="entry name" value="4Fe-4S ferredoxins"/>
    <property type="match status" value="2"/>
</dbReference>
<comment type="function">
    <text evidence="10">Part of a membrane-bound complex that couples electron transfer with translocation of ions across the membrane.</text>
</comment>
<dbReference type="PANTHER" id="PTHR43560">
    <property type="entry name" value="ION-TRANSLOCATING OXIDOREDUCTASE COMPLEX SUBUNIT B"/>
    <property type="match status" value="1"/>
</dbReference>
<keyword evidence="11" id="KW-0812">Transmembrane</keyword>
<evidence type="ECO:0000256" key="6">
    <source>
        <dbReference type="ARBA" id="ARBA00022982"/>
    </source>
</evidence>
<dbReference type="HAMAP" id="MF_00463">
    <property type="entry name" value="RsxB_RnfB"/>
    <property type="match status" value="1"/>
</dbReference>
<feature type="binding site" evidence="10">
    <location>
        <position position="142"/>
    </location>
    <ligand>
        <name>[4Fe-4S] cluster</name>
        <dbReference type="ChEBI" id="CHEBI:49883"/>
        <label>2</label>
    </ligand>
</feature>
<dbReference type="PROSITE" id="PS51379">
    <property type="entry name" value="4FE4S_FER_2"/>
    <property type="match status" value="3"/>
</dbReference>
<comment type="similarity">
    <text evidence="10">Belongs to the 4Fe4S bacterial-type ferredoxin family. RnfB subfamily.</text>
</comment>
<feature type="binding site" evidence="10">
    <location>
        <position position="53"/>
    </location>
    <ligand>
        <name>[4Fe-4S] cluster</name>
        <dbReference type="ChEBI" id="CHEBI:49883"/>
        <label>1</label>
    </ligand>
</feature>
<dbReference type="CDD" id="cd10549">
    <property type="entry name" value="MtMvhB_like"/>
    <property type="match status" value="1"/>
</dbReference>
<dbReference type="InterPro" id="IPR050395">
    <property type="entry name" value="4Fe4S_Ferredoxin_RnfB"/>
</dbReference>
<feature type="domain" description="4Fe-4S ferredoxin-type" evidence="12">
    <location>
        <begin position="207"/>
        <end position="235"/>
    </location>
</feature>
<proteinExistence type="inferred from homology"/>
<dbReference type="GO" id="GO:0051539">
    <property type="term" value="F:4 iron, 4 sulfur cluster binding"/>
    <property type="evidence" value="ECO:0007669"/>
    <property type="project" value="UniProtKB-UniRule"/>
</dbReference>
<dbReference type="InterPro" id="IPR017900">
    <property type="entry name" value="4Fe4S_Fe_S_CS"/>
</dbReference>
<feature type="binding site" evidence="10">
    <location>
        <position position="50"/>
    </location>
    <ligand>
        <name>[4Fe-4S] cluster</name>
        <dbReference type="ChEBI" id="CHEBI:49883"/>
        <label>1</label>
    </ligand>
</feature>
<evidence type="ECO:0000256" key="3">
    <source>
        <dbReference type="ARBA" id="ARBA00022723"/>
    </source>
</evidence>
<dbReference type="PROSITE" id="PS00198">
    <property type="entry name" value="4FE4S_FER_1"/>
    <property type="match status" value="3"/>
</dbReference>
<feature type="binding site" evidence="10">
    <location>
        <position position="171"/>
    </location>
    <ligand>
        <name>[4Fe-4S] cluster</name>
        <dbReference type="ChEBI" id="CHEBI:49883"/>
        <label>3</label>
    </ligand>
</feature>
<comment type="caution">
    <text evidence="10">Lacks conserved residue(s) required for the propagation of feature annotation.</text>
</comment>
<evidence type="ECO:0000313" key="15">
    <source>
        <dbReference type="Proteomes" id="UP000824111"/>
    </source>
</evidence>
<evidence type="ECO:0000256" key="9">
    <source>
        <dbReference type="ARBA" id="ARBA00023136"/>
    </source>
</evidence>
<reference evidence="14" key="2">
    <citation type="journal article" date="2021" name="PeerJ">
        <title>Extensive microbial diversity within the chicken gut microbiome revealed by metagenomics and culture.</title>
        <authorList>
            <person name="Gilroy R."/>
            <person name="Ravi A."/>
            <person name="Getino M."/>
            <person name="Pursley I."/>
            <person name="Horton D.L."/>
            <person name="Alikhan N.F."/>
            <person name="Baker D."/>
            <person name="Gharbi K."/>
            <person name="Hall N."/>
            <person name="Watson M."/>
            <person name="Adriaenssens E.M."/>
            <person name="Foster-Nyarko E."/>
            <person name="Jarju S."/>
            <person name="Secka A."/>
            <person name="Antonio M."/>
            <person name="Oren A."/>
            <person name="Chaudhuri R.R."/>
            <person name="La Ragione R."/>
            <person name="Hildebrand F."/>
            <person name="Pallen M.J."/>
        </authorList>
    </citation>
    <scope>NUCLEOTIDE SEQUENCE</scope>
    <source>
        <strain evidence="14">ChiSjej4B22-9803</strain>
    </source>
</reference>
<dbReference type="GO" id="GO:0009055">
    <property type="term" value="F:electron transfer activity"/>
    <property type="evidence" value="ECO:0007669"/>
    <property type="project" value="InterPro"/>
</dbReference>
<feature type="binding site" evidence="10">
    <location>
        <position position="138"/>
    </location>
    <ligand>
        <name>[4Fe-4S] cluster</name>
        <dbReference type="ChEBI" id="CHEBI:49883"/>
        <label>2</label>
    </ligand>
</feature>
<feature type="transmembrane region" description="Helical" evidence="11">
    <location>
        <begin position="6"/>
        <end position="30"/>
    </location>
</feature>
<dbReference type="Pfam" id="PF00037">
    <property type="entry name" value="Fer4"/>
    <property type="match status" value="1"/>
</dbReference>
<dbReference type="PROSITE" id="PS51656">
    <property type="entry name" value="4FE4S"/>
    <property type="match status" value="1"/>
</dbReference>
<comment type="subcellular location">
    <subcellularLocation>
        <location evidence="10">Cell membrane</location>
    </subcellularLocation>
</comment>
<evidence type="ECO:0000256" key="4">
    <source>
        <dbReference type="ARBA" id="ARBA00022737"/>
    </source>
</evidence>
<dbReference type="Proteomes" id="UP000824111">
    <property type="component" value="Unassembled WGS sequence"/>
</dbReference>